<feature type="region of interest" description="Disordered" evidence="1">
    <location>
        <begin position="237"/>
        <end position="264"/>
    </location>
</feature>
<comment type="caution">
    <text evidence="2">The sequence shown here is derived from an EMBL/GenBank/DDBJ whole genome shotgun (WGS) entry which is preliminary data.</text>
</comment>
<evidence type="ECO:0000313" key="3">
    <source>
        <dbReference type="Proteomes" id="UP000324748"/>
    </source>
</evidence>
<dbReference type="EMBL" id="VSWC01000158">
    <property type="protein sequence ID" value="KAA1073483.1"/>
    <property type="molecule type" value="Genomic_DNA"/>
</dbReference>
<sequence>MLGSLDCMHWEWKNCPTGWKGQYQGKEKVPTLVLEAVVSEDLWFWHAFFEMPGSHNDKNVLDASPLFQNLLNGNTPRCEYVVNGNTYTQGYYLADGIYPDWSTLIKTISKPQGLQRKYFAKMQEKVRKDVERGFGVLQAQFGIVARPALSWSHQKLQKVMRACIILHNMIVEDERDTPHDHVYDRISQSESTRPDATRSGDLSVFIRNYRTMRDSENHFALRDDLIAHLWTRKGQLEEDISEEEEPLPYPDDSSELDEEGSNSE</sequence>
<dbReference type="InterPro" id="IPR006912">
    <property type="entry name" value="Harbinger_derived_prot"/>
</dbReference>
<evidence type="ECO:0000256" key="1">
    <source>
        <dbReference type="SAM" id="MobiDB-lite"/>
    </source>
</evidence>
<organism evidence="2 3">
    <name type="scientific">Puccinia graminis f. sp. tritici</name>
    <dbReference type="NCBI Taxonomy" id="56615"/>
    <lineage>
        <taxon>Eukaryota</taxon>
        <taxon>Fungi</taxon>
        <taxon>Dikarya</taxon>
        <taxon>Basidiomycota</taxon>
        <taxon>Pucciniomycotina</taxon>
        <taxon>Pucciniomycetes</taxon>
        <taxon>Pucciniales</taxon>
        <taxon>Pucciniaceae</taxon>
        <taxon>Puccinia</taxon>
    </lineage>
</organism>
<evidence type="ECO:0000313" key="2">
    <source>
        <dbReference type="EMBL" id="KAA1073483.1"/>
    </source>
</evidence>
<dbReference type="PANTHER" id="PTHR47150:SF5">
    <property type="entry name" value="OS07G0546750 PROTEIN"/>
    <property type="match status" value="1"/>
</dbReference>
<keyword evidence="3" id="KW-1185">Reference proteome</keyword>
<dbReference type="OrthoDB" id="2506095at2759"/>
<gene>
    <name evidence="2" type="ORF">PGT21_013304</name>
</gene>
<reference evidence="2 3" key="1">
    <citation type="submission" date="2019-05" db="EMBL/GenBank/DDBJ databases">
        <title>Emergence of the Ug99 lineage of the wheat stem rust pathogen through somatic hybridization.</title>
        <authorList>
            <person name="Li F."/>
            <person name="Upadhyaya N.M."/>
            <person name="Sperschneider J."/>
            <person name="Matny O."/>
            <person name="Nguyen-Phuc H."/>
            <person name="Mago R."/>
            <person name="Raley C."/>
            <person name="Miller M.E."/>
            <person name="Silverstein K.A.T."/>
            <person name="Henningsen E."/>
            <person name="Hirsch C.D."/>
            <person name="Visser B."/>
            <person name="Pretorius Z.A."/>
            <person name="Steffenson B.J."/>
            <person name="Schwessinger B."/>
            <person name="Dodds P.N."/>
            <person name="Figueroa M."/>
        </authorList>
    </citation>
    <scope>NUCLEOTIDE SEQUENCE [LARGE SCALE GENOMIC DNA]</scope>
    <source>
        <strain evidence="2">21-0</strain>
    </source>
</reference>
<dbReference type="AlphaFoldDB" id="A0A5B0MBA2"/>
<evidence type="ECO:0008006" key="4">
    <source>
        <dbReference type="Google" id="ProtNLM"/>
    </source>
</evidence>
<name>A0A5B0MBA2_PUCGR</name>
<dbReference type="PANTHER" id="PTHR47150">
    <property type="entry name" value="OS12G0169200 PROTEIN"/>
    <property type="match status" value="1"/>
</dbReference>
<dbReference type="Pfam" id="PF04827">
    <property type="entry name" value="Plant_tran"/>
    <property type="match status" value="1"/>
</dbReference>
<accession>A0A5B0MBA2</accession>
<protein>
    <recommendedName>
        <fullName evidence="4">DDE Tnp4 domain-containing protein</fullName>
    </recommendedName>
</protein>
<dbReference type="Proteomes" id="UP000324748">
    <property type="component" value="Unassembled WGS sequence"/>
</dbReference>
<proteinExistence type="predicted"/>